<dbReference type="PANTHER" id="PTHR22674:SF6">
    <property type="entry name" value="NTPASE KAP FAMILY P-LOOP DOMAIN-CONTAINING PROTEIN 1"/>
    <property type="match status" value="1"/>
</dbReference>
<proteinExistence type="predicted"/>
<dbReference type="KEGG" id="smul:SMUL_0434"/>
<sequence>MNTTIFKINLQKHSWFPIVIFSSSFFIAFIWSFSIDKPAFINYIVSTFGILVVIKFLFFFFQQKPSAVNLYKKYFFKNHFSDYLGLQSEIENELIILLKTWIPNANDDKKIVLFVDDIDRCKIEQVIDIVDGLRVILDNPEIHNRLIIITAIDEGILKQALEHKYNDIKKEESIKISFMYKEYLEKIFIIGLKLNTLSDSEAEEILLTILPDNLTEEVSKNNNDLYTRENNESINQSNNELQKDNLGNTNENITEVISDEATMETNELENHDAEVGEINIHEKKYLLDAIKRLDNITPRKIRIFYYKYLIMKILFDIRIKEKNLILDWNKDKNEKITIDLLIHLANDKKVSDFRCSIKKEILKELAYVAEMVSVL</sequence>
<accession>A0AA86DYS9</accession>
<dbReference type="Pfam" id="PF07693">
    <property type="entry name" value="KAP_NTPase"/>
    <property type="match status" value="1"/>
</dbReference>
<dbReference type="AlphaFoldDB" id="A0AA86DYS9"/>
<dbReference type="EMBL" id="CP007201">
    <property type="protein sequence ID" value="AHJ11715.1"/>
    <property type="molecule type" value="Genomic_DNA"/>
</dbReference>
<dbReference type="InterPro" id="IPR052754">
    <property type="entry name" value="NTPase_KAP_P-loop"/>
</dbReference>
<dbReference type="RefSeq" id="WP_025343628.1">
    <property type="nucleotide sequence ID" value="NZ_CP007201.1"/>
</dbReference>
<feature type="transmembrane region" description="Helical" evidence="1">
    <location>
        <begin position="40"/>
        <end position="61"/>
    </location>
</feature>
<reference evidence="3 4" key="1">
    <citation type="journal article" date="2014" name="Environ. Microbiol.">
        <title>Insights into organohalide respiration and the versatile catabolism of Sulfurospirillum multivorans gained from comparative genomics and physiological studies.</title>
        <authorList>
            <person name="Goris T."/>
            <person name="Schubert T."/>
            <person name="Gadkari J."/>
            <person name="Wubet T."/>
            <person name="Tarkka M."/>
            <person name="Buscot F."/>
            <person name="Adrian L."/>
            <person name="Diekert G."/>
        </authorList>
    </citation>
    <scope>NUCLEOTIDE SEQUENCE [LARGE SCALE GENOMIC DNA]</scope>
    <source>
        <strain evidence="4">DM 12446 / JCM 15788 / NBRC 109480</strain>
    </source>
</reference>
<dbReference type="Proteomes" id="UP000019322">
    <property type="component" value="Chromosome"/>
</dbReference>
<dbReference type="PANTHER" id="PTHR22674">
    <property type="entry name" value="NTPASE, KAP FAMILY P-LOOP DOMAIN-CONTAINING 1"/>
    <property type="match status" value="1"/>
</dbReference>
<keyword evidence="1" id="KW-0472">Membrane</keyword>
<keyword evidence="1" id="KW-1133">Transmembrane helix</keyword>
<organism evidence="3 4">
    <name type="scientific">Sulfurospirillum multivorans (strain DM 12446 / JCM 15788 / NBRC 109480)</name>
    <dbReference type="NCBI Taxonomy" id="1150621"/>
    <lineage>
        <taxon>Bacteria</taxon>
        <taxon>Pseudomonadati</taxon>
        <taxon>Campylobacterota</taxon>
        <taxon>Epsilonproteobacteria</taxon>
        <taxon>Campylobacterales</taxon>
        <taxon>Sulfurospirillaceae</taxon>
        <taxon>Sulfurospirillum</taxon>
    </lineage>
</organism>
<name>A0AA86DYS9_SULMK</name>
<gene>
    <name evidence="3" type="ORF">SMUL_0434</name>
</gene>
<feature type="domain" description="KAP NTPase" evidence="2">
    <location>
        <begin position="62"/>
        <end position="305"/>
    </location>
</feature>
<evidence type="ECO:0000313" key="4">
    <source>
        <dbReference type="Proteomes" id="UP000019322"/>
    </source>
</evidence>
<evidence type="ECO:0000256" key="1">
    <source>
        <dbReference type="SAM" id="Phobius"/>
    </source>
</evidence>
<evidence type="ECO:0000259" key="2">
    <source>
        <dbReference type="Pfam" id="PF07693"/>
    </source>
</evidence>
<evidence type="ECO:0000313" key="3">
    <source>
        <dbReference type="EMBL" id="AHJ11715.1"/>
    </source>
</evidence>
<dbReference type="InterPro" id="IPR011646">
    <property type="entry name" value="KAP_P-loop"/>
</dbReference>
<feature type="transmembrane region" description="Helical" evidence="1">
    <location>
        <begin position="15"/>
        <end position="34"/>
    </location>
</feature>
<keyword evidence="1" id="KW-0812">Transmembrane</keyword>
<protein>
    <recommendedName>
        <fullName evidence="2">KAP NTPase domain-containing protein</fullName>
    </recommendedName>
</protein>